<keyword evidence="3" id="KW-1185">Reference proteome</keyword>
<name>A0AA36IGF4_9DINO</name>
<keyword evidence="1" id="KW-0472">Membrane</keyword>
<feature type="transmembrane region" description="Helical" evidence="1">
    <location>
        <begin position="152"/>
        <end position="168"/>
    </location>
</feature>
<feature type="transmembrane region" description="Helical" evidence="1">
    <location>
        <begin position="273"/>
        <end position="294"/>
    </location>
</feature>
<dbReference type="Proteomes" id="UP001178507">
    <property type="component" value="Unassembled WGS sequence"/>
</dbReference>
<evidence type="ECO:0000256" key="1">
    <source>
        <dbReference type="SAM" id="Phobius"/>
    </source>
</evidence>
<feature type="transmembrane region" description="Helical" evidence="1">
    <location>
        <begin position="16"/>
        <end position="37"/>
    </location>
</feature>
<keyword evidence="1" id="KW-1133">Transmembrane helix</keyword>
<feature type="transmembrane region" description="Helical" evidence="1">
    <location>
        <begin position="242"/>
        <end position="261"/>
    </location>
</feature>
<gene>
    <name evidence="2" type="ORF">EVOR1521_LOCUS12357</name>
</gene>
<accession>A0AA36IGF4</accession>
<organism evidence="2 3">
    <name type="scientific">Effrenium voratum</name>
    <dbReference type="NCBI Taxonomy" id="2562239"/>
    <lineage>
        <taxon>Eukaryota</taxon>
        <taxon>Sar</taxon>
        <taxon>Alveolata</taxon>
        <taxon>Dinophyceae</taxon>
        <taxon>Suessiales</taxon>
        <taxon>Symbiodiniaceae</taxon>
        <taxon>Effrenium</taxon>
    </lineage>
</organism>
<feature type="transmembrane region" description="Helical" evidence="1">
    <location>
        <begin position="180"/>
        <end position="199"/>
    </location>
</feature>
<sequence length="557" mass="62559">MTFDDFLRASVKGNRFFYCLAVFIALARVIVNMAVILTPRPGRSVFYGDHWPIVLQMTDGFLRPVLGGLSLLLFFYRFNWRSWLQRSSLAGCCLTAFISLGLEFGAFVMNEELARQEFDFDSGELVGSLWSTRIGLALVTGVKLLALGWPKTAFIGGITYLIWMGSQYNDDDETRTASPAFVWGVLVAVTAANAGALCYEAESKQQMLRDKEARRLNREAGAKKEKELKDDQFMRHVARNVFFLRLGAGLTVWDAGYLPLVKVFGHQLGLVPAFLLTFDNLFVFLSLLVLGGIVGRRGTLDPEEVLAELEHMARTNGQRIAFPGRVNSHSRHCIVSFPGRYAEEWDAAVRKVELQRGACSLACVFLTDETSGLGGHEQNPEHPGDCWCRALYGRVNAAAYISIVEDPSSMTEDELRFKEMDAKAMGQEFLRRGSQSDAEWEREKENAEAKAQEKCDKNRGLAPWGCCWFHSWKKNVDDAVALGQTLHVFYFEGKLGRGKLQWNELSRETSVAQARKDSGLGASQTAEVAYLQKCGYQFAEHDVVDFYNFMAAHRDEE</sequence>
<protein>
    <submittedName>
        <fullName evidence="2">Uncharacterized protein</fullName>
    </submittedName>
</protein>
<proteinExistence type="predicted"/>
<reference evidence="2" key="1">
    <citation type="submission" date="2023-08" db="EMBL/GenBank/DDBJ databases">
        <authorList>
            <person name="Chen Y."/>
            <person name="Shah S."/>
            <person name="Dougan E. K."/>
            <person name="Thang M."/>
            <person name="Chan C."/>
        </authorList>
    </citation>
    <scope>NUCLEOTIDE SEQUENCE</scope>
</reference>
<dbReference type="EMBL" id="CAUJNA010001291">
    <property type="protein sequence ID" value="CAJ1385849.1"/>
    <property type="molecule type" value="Genomic_DNA"/>
</dbReference>
<dbReference type="AlphaFoldDB" id="A0AA36IGF4"/>
<feature type="transmembrane region" description="Helical" evidence="1">
    <location>
        <begin position="57"/>
        <end position="76"/>
    </location>
</feature>
<evidence type="ECO:0000313" key="3">
    <source>
        <dbReference type="Proteomes" id="UP001178507"/>
    </source>
</evidence>
<evidence type="ECO:0000313" key="2">
    <source>
        <dbReference type="EMBL" id="CAJ1385849.1"/>
    </source>
</evidence>
<keyword evidence="1" id="KW-0812">Transmembrane</keyword>
<comment type="caution">
    <text evidence="2">The sequence shown here is derived from an EMBL/GenBank/DDBJ whole genome shotgun (WGS) entry which is preliminary data.</text>
</comment>